<reference evidence="2 3" key="1">
    <citation type="submission" date="2019-12" db="EMBL/GenBank/DDBJ databases">
        <authorList>
            <person name="Alioto T."/>
            <person name="Alioto T."/>
            <person name="Gomez Garrido J."/>
        </authorList>
    </citation>
    <scope>NUCLEOTIDE SEQUENCE [LARGE SCALE GENOMIC DNA]</scope>
</reference>
<dbReference type="AlphaFoldDB" id="A0A8S0RLL4"/>
<evidence type="ECO:0000313" key="2">
    <source>
        <dbReference type="EMBL" id="CAA2980151.1"/>
    </source>
</evidence>
<feature type="region of interest" description="Disordered" evidence="1">
    <location>
        <begin position="37"/>
        <end position="74"/>
    </location>
</feature>
<name>A0A8S0RLL4_OLEEU</name>
<dbReference type="Proteomes" id="UP000594638">
    <property type="component" value="Unassembled WGS sequence"/>
</dbReference>
<evidence type="ECO:0000313" key="3">
    <source>
        <dbReference type="Proteomes" id="UP000594638"/>
    </source>
</evidence>
<keyword evidence="3" id="KW-1185">Reference proteome</keyword>
<dbReference type="EMBL" id="CACTIH010003642">
    <property type="protein sequence ID" value="CAA2980151.1"/>
    <property type="molecule type" value="Genomic_DNA"/>
</dbReference>
<sequence length="74" mass="8801">MANANHRVPTMMGDDRHYVDDVREEWINSTTQEATRRLRSGVPVKAKRERETWSRPQPRARTRKEYPNCEMGIM</sequence>
<dbReference type="Gramene" id="OE9A000384T1">
    <property type="protein sequence ID" value="OE9A000384C1"/>
    <property type="gene ID" value="OE9A000384"/>
</dbReference>
<comment type="caution">
    <text evidence="2">The sequence shown here is derived from an EMBL/GenBank/DDBJ whole genome shotgun (WGS) entry which is preliminary data.</text>
</comment>
<gene>
    <name evidence="2" type="ORF">OLEA9_A000384</name>
</gene>
<evidence type="ECO:0000256" key="1">
    <source>
        <dbReference type="SAM" id="MobiDB-lite"/>
    </source>
</evidence>
<accession>A0A8S0RLL4</accession>
<organism evidence="2 3">
    <name type="scientific">Olea europaea subsp. europaea</name>
    <dbReference type="NCBI Taxonomy" id="158383"/>
    <lineage>
        <taxon>Eukaryota</taxon>
        <taxon>Viridiplantae</taxon>
        <taxon>Streptophyta</taxon>
        <taxon>Embryophyta</taxon>
        <taxon>Tracheophyta</taxon>
        <taxon>Spermatophyta</taxon>
        <taxon>Magnoliopsida</taxon>
        <taxon>eudicotyledons</taxon>
        <taxon>Gunneridae</taxon>
        <taxon>Pentapetalae</taxon>
        <taxon>asterids</taxon>
        <taxon>lamiids</taxon>
        <taxon>Lamiales</taxon>
        <taxon>Oleaceae</taxon>
        <taxon>Oleeae</taxon>
        <taxon>Olea</taxon>
    </lineage>
</organism>
<proteinExistence type="predicted"/>
<protein>
    <submittedName>
        <fullName evidence="2">Uncharacterized protein</fullName>
    </submittedName>
</protein>